<dbReference type="PROSITE" id="PS00041">
    <property type="entry name" value="HTH_ARAC_FAMILY_1"/>
    <property type="match status" value="1"/>
</dbReference>
<dbReference type="Gene3D" id="3.30.565.10">
    <property type="entry name" value="Histidine kinase-like ATPase, C-terminal domain"/>
    <property type="match status" value="1"/>
</dbReference>
<sequence length="1367" mass="154267">MGLCTLATAQSYTASVKHYGPEQGLAHREVNAILQDRQGFMWFGTRFGLNRFDGQKFRVYTKAKNELDFDDVQSIAQDADGILWLMGSHDESKISLFNPLTGTAISFAEKFKKKLSPTAYNFPSRLFGSDSGSIFFATYQPAALVSYHPKSGLRSVSLPQFKTLTVERVTARNTVWAIANDNILVELTPDGRVLHQFSHPQSVVRVCYGQRNAGIDLFYFTYGSASRPESFFSVDEQGNRRELPYSFLKSLAQYLLPVCYAYDTNGLVWDGIHLRDIQKGTLLDITPQTGGESITNRSFFRDRQGRFWLGTSFGIYQVKLTRNHFQRLFYEPSNQGEKVAAVRGIQVIGDEVYANLEKLGLYRSSRSGGPVQSIYQQNVFAFAYGLGQPYPGKLVAGIRNQLLQVNLASRSATEIVLPKGLSLWTFYPVNQEQFLIGGRLGLWLFQTRDNQVVTFTRYNQFSELAQAHVLHIGADRQGAIWVCANTGLYTLDPAKGVTARYWSGGKGQFFLPADDYQHIYQDKQQVYWLATANSGLIRWDRRQHQYRQFRRSEGLSNDNIYAVYPAQGHLWLSSDFGLMQFDPLRLTTRTYFVEDGITHNEFNRIAHYQDERGRIYFGGLNGVTAFDPRDFQGEKPVEGAPLRITSFRQYDPATKTILDKTEEVINTNTLTIEPDDRSSVLDFALLNYSSAEKNIYTYRFTDVDTNWTYQSEPSLRLSNLPYGQHQLLIKAQAANGQWSANTLAITLLVERPFYLRLWFLLVLALLAGAGIRWRIWRQKLKQVRLETEIRQATARIEQDKQTIAQDKEIIAGQASDLLRLNETKSRFFANISHEFRTPLTVILGMATELRKKPDQGPRTVEQLAGLIERNGTNLLRLINQILDLSKLEAGEMHLHPVRADLIGFIRYVGESFHSMAKDRDIQLHFLFEEDQVDADFDQEKLQHIIANLLANALKFIPAGGHVYCQLKTPERWQPLSPRGYYEELVPTTHLDGPWIQFSVSDTGPGIDPVSLPRIFDRFYQTETQAGGTGIGLALVRELVVLMQGGLAVRNRSGQVGQGAEFVISLPFTRQADPATHGPGEGLLPAPRLVGSTRNDWADPDREVVGHQPVLLLVEDNNDVADYIYSCVQADYHVIRAENGQAGIDLALEKVPDLILSDVMMPVKDGFALCDTLKNDERTSHIPIVLLTARAAVSDRIAGLRRGADAYLVKPFEREELLVTLTNMLQTRQRLQSYFSQLALGRSRLGMAAPGPDPADADQALEDQFLVNLRTTLETHFTDPDFSIDTLCQLVGMSRPVLNQKLTALTGMSISRYLRSLRLHRAKELLAASDMNISQVAYAVGFEDPKYFSRLFSEEFGIAPGTFRLSTK</sequence>
<dbReference type="Pfam" id="PF00512">
    <property type="entry name" value="HisKA"/>
    <property type="match status" value="1"/>
</dbReference>
<dbReference type="SUPFAM" id="SSF55874">
    <property type="entry name" value="ATPase domain of HSP90 chaperone/DNA topoisomerase II/histidine kinase"/>
    <property type="match status" value="1"/>
</dbReference>
<dbReference type="InterPro" id="IPR009057">
    <property type="entry name" value="Homeodomain-like_sf"/>
</dbReference>
<dbReference type="InterPro" id="IPR011110">
    <property type="entry name" value="Reg_prop"/>
</dbReference>
<dbReference type="Pfam" id="PF12833">
    <property type="entry name" value="HTH_18"/>
    <property type="match status" value="1"/>
</dbReference>
<gene>
    <name evidence="11" type="ORF">GCM10023189_18860</name>
</gene>
<dbReference type="SMART" id="SM00342">
    <property type="entry name" value="HTH_ARAC"/>
    <property type="match status" value="1"/>
</dbReference>
<evidence type="ECO:0000256" key="4">
    <source>
        <dbReference type="ARBA" id="ARBA00023015"/>
    </source>
</evidence>
<dbReference type="EC" id="2.7.13.3" evidence="2"/>
<dbReference type="Gene3D" id="2.130.10.10">
    <property type="entry name" value="YVTN repeat-like/Quinoprotein amine dehydrogenase"/>
    <property type="match status" value="2"/>
</dbReference>
<keyword evidence="11" id="KW-0418">Kinase</keyword>
<dbReference type="SUPFAM" id="SSF63829">
    <property type="entry name" value="Calcium-dependent phosphotriesterase"/>
    <property type="match status" value="3"/>
</dbReference>
<dbReference type="InterPro" id="IPR015943">
    <property type="entry name" value="WD40/YVTN_repeat-like_dom_sf"/>
</dbReference>
<dbReference type="CDD" id="cd17574">
    <property type="entry name" value="REC_OmpR"/>
    <property type="match status" value="1"/>
</dbReference>
<dbReference type="PROSITE" id="PS50109">
    <property type="entry name" value="HIS_KIN"/>
    <property type="match status" value="1"/>
</dbReference>
<dbReference type="CDD" id="cd00082">
    <property type="entry name" value="HisKA"/>
    <property type="match status" value="1"/>
</dbReference>
<dbReference type="InterPro" id="IPR005467">
    <property type="entry name" value="His_kinase_dom"/>
</dbReference>
<evidence type="ECO:0000313" key="12">
    <source>
        <dbReference type="Proteomes" id="UP001501175"/>
    </source>
</evidence>
<dbReference type="PRINTS" id="PR00344">
    <property type="entry name" value="BCTRLSENSOR"/>
</dbReference>
<keyword evidence="12" id="KW-1185">Reference proteome</keyword>
<feature type="modified residue" description="4-aspartylphosphate" evidence="7">
    <location>
        <position position="1157"/>
    </location>
</feature>
<dbReference type="Pfam" id="PF02518">
    <property type="entry name" value="HATPase_c"/>
    <property type="match status" value="1"/>
</dbReference>
<dbReference type="Gene3D" id="2.60.40.10">
    <property type="entry name" value="Immunoglobulins"/>
    <property type="match status" value="1"/>
</dbReference>
<keyword evidence="3 7" id="KW-0597">Phosphoprotein</keyword>
<dbReference type="GO" id="GO:0016301">
    <property type="term" value="F:kinase activity"/>
    <property type="evidence" value="ECO:0007669"/>
    <property type="project" value="UniProtKB-KW"/>
</dbReference>
<evidence type="ECO:0000313" key="11">
    <source>
        <dbReference type="EMBL" id="GAA4453584.1"/>
    </source>
</evidence>
<dbReference type="Gene3D" id="1.10.10.60">
    <property type="entry name" value="Homeodomain-like"/>
    <property type="match status" value="1"/>
</dbReference>
<dbReference type="Pfam" id="PF07495">
    <property type="entry name" value="Y_Y_Y"/>
    <property type="match status" value="1"/>
</dbReference>
<dbReference type="InterPro" id="IPR018062">
    <property type="entry name" value="HTH_AraC-typ_CS"/>
</dbReference>
<dbReference type="InterPro" id="IPR003594">
    <property type="entry name" value="HATPase_dom"/>
</dbReference>
<dbReference type="InterPro" id="IPR036097">
    <property type="entry name" value="HisK_dim/P_sf"/>
</dbReference>
<keyword evidence="6" id="KW-0804">Transcription</keyword>
<evidence type="ECO:0000259" key="9">
    <source>
        <dbReference type="PROSITE" id="PS50109"/>
    </source>
</evidence>
<dbReference type="Pfam" id="PF00072">
    <property type="entry name" value="Response_reg"/>
    <property type="match status" value="1"/>
</dbReference>
<dbReference type="Pfam" id="PF07494">
    <property type="entry name" value="Reg_prop"/>
    <property type="match status" value="1"/>
</dbReference>
<dbReference type="SMART" id="SM00388">
    <property type="entry name" value="HisKA"/>
    <property type="match status" value="1"/>
</dbReference>
<dbReference type="PROSITE" id="PS01124">
    <property type="entry name" value="HTH_ARAC_FAMILY_2"/>
    <property type="match status" value="1"/>
</dbReference>
<dbReference type="PROSITE" id="PS50110">
    <property type="entry name" value="RESPONSE_REGULATORY"/>
    <property type="match status" value="1"/>
</dbReference>
<dbReference type="Gene3D" id="3.40.50.2300">
    <property type="match status" value="1"/>
</dbReference>
<protein>
    <recommendedName>
        <fullName evidence="2">histidine kinase</fullName>
        <ecNumber evidence="2">2.7.13.3</ecNumber>
    </recommendedName>
</protein>
<dbReference type="InterPro" id="IPR011006">
    <property type="entry name" value="CheY-like_superfamily"/>
</dbReference>
<name>A0ABP8MS86_9BACT</name>
<dbReference type="SMART" id="SM00448">
    <property type="entry name" value="REC"/>
    <property type="match status" value="1"/>
</dbReference>
<comment type="caution">
    <text evidence="11">The sequence shown here is derived from an EMBL/GenBank/DDBJ whole genome shotgun (WGS) entry which is preliminary data.</text>
</comment>
<evidence type="ECO:0000256" key="3">
    <source>
        <dbReference type="ARBA" id="ARBA00022553"/>
    </source>
</evidence>
<dbReference type="InterPro" id="IPR001789">
    <property type="entry name" value="Sig_transdc_resp-reg_receiver"/>
</dbReference>
<dbReference type="InterPro" id="IPR003661">
    <property type="entry name" value="HisK_dim/P_dom"/>
</dbReference>
<feature type="domain" description="HTH araC/xylS-type" evidence="8">
    <location>
        <begin position="1266"/>
        <end position="1365"/>
    </location>
</feature>
<dbReference type="PANTHER" id="PTHR43547:SF2">
    <property type="entry name" value="HYBRID SIGNAL TRANSDUCTION HISTIDINE KINASE C"/>
    <property type="match status" value="1"/>
</dbReference>
<dbReference type="InterPro" id="IPR018060">
    <property type="entry name" value="HTH_AraC"/>
</dbReference>
<dbReference type="PANTHER" id="PTHR43547">
    <property type="entry name" value="TWO-COMPONENT HISTIDINE KINASE"/>
    <property type="match status" value="1"/>
</dbReference>
<dbReference type="SUPFAM" id="SSF52172">
    <property type="entry name" value="CheY-like"/>
    <property type="match status" value="1"/>
</dbReference>
<evidence type="ECO:0000256" key="2">
    <source>
        <dbReference type="ARBA" id="ARBA00012438"/>
    </source>
</evidence>
<keyword evidence="5" id="KW-0238">DNA-binding</keyword>
<reference evidence="12" key="1">
    <citation type="journal article" date="2019" name="Int. J. Syst. Evol. Microbiol.">
        <title>The Global Catalogue of Microorganisms (GCM) 10K type strain sequencing project: providing services to taxonomists for standard genome sequencing and annotation.</title>
        <authorList>
            <consortium name="The Broad Institute Genomics Platform"/>
            <consortium name="The Broad Institute Genome Sequencing Center for Infectious Disease"/>
            <person name="Wu L."/>
            <person name="Ma J."/>
        </authorList>
    </citation>
    <scope>NUCLEOTIDE SEQUENCE [LARGE SCALE GENOMIC DNA]</scope>
    <source>
        <strain evidence="12">JCM 17927</strain>
    </source>
</reference>
<dbReference type="SUPFAM" id="SSF46689">
    <property type="entry name" value="Homeodomain-like"/>
    <property type="match status" value="1"/>
</dbReference>
<evidence type="ECO:0000256" key="7">
    <source>
        <dbReference type="PROSITE-ProRule" id="PRU00169"/>
    </source>
</evidence>
<evidence type="ECO:0000256" key="6">
    <source>
        <dbReference type="ARBA" id="ARBA00023163"/>
    </source>
</evidence>
<dbReference type="InterPro" id="IPR036890">
    <property type="entry name" value="HATPase_C_sf"/>
</dbReference>
<accession>A0ABP8MS86</accession>
<keyword evidence="11" id="KW-0808">Transferase</keyword>
<proteinExistence type="predicted"/>
<dbReference type="Gene3D" id="1.10.287.130">
    <property type="match status" value="1"/>
</dbReference>
<evidence type="ECO:0000256" key="1">
    <source>
        <dbReference type="ARBA" id="ARBA00000085"/>
    </source>
</evidence>
<feature type="domain" description="Histidine kinase" evidence="9">
    <location>
        <begin position="830"/>
        <end position="1069"/>
    </location>
</feature>
<feature type="domain" description="Response regulatory" evidence="10">
    <location>
        <begin position="1109"/>
        <end position="1224"/>
    </location>
</feature>
<keyword evidence="4" id="KW-0805">Transcription regulation</keyword>
<dbReference type="CDD" id="cd00075">
    <property type="entry name" value="HATPase"/>
    <property type="match status" value="1"/>
</dbReference>
<organism evidence="11 12">
    <name type="scientific">Nibrella saemangeumensis</name>
    <dbReference type="NCBI Taxonomy" id="1084526"/>
    <lineage>
        <taxon>Bacteria</taxon>
        <taxon>Pseudomonadati</taxon>
        <taxon>Bacteroidota</taxon>
        <taxon>Cytophagia</taxon>
        <taxon>Cytophagales</taxon>
        <taxon>Spirosomataceae</taxon>
        <taxon>Nibrella</taxon>
    </lineage>
</organism>
<evidence type="ECO:0000256" key="5">
    <source>
        <dbReference type="ARBA" id="ARBA00023125"/>
    </source>
</evidence>
<dbReference type="InterPro" id="IPR013783">
    <property type="entry name" value="Ig-like_fold"/>
</dbReference>
<dbReference type="EMBL" id="BAABHD010000022">
    <property type="protein sequence ID" value="GAA4453584.1"/>
    <property type="molecule type" value="Genomic_DNA"/>
</dbReference>
<dbReference type="Proteomes" id="UP001501175">
    <property type="component" value="Unassembled WGS sequence"/>
</dbReference>
<comment type="catalytic activity">
    <reaction evidence="1">
        <text>ATP + protein L-histidine = ADP + protein N-phospho-L-histidine.</text>
        <dbReference type="EC" id="2.7.13.3"/>
    </reaction>
</comment>
<dbReference type="InterPro" id="IPR011123">
    <property type="entry name" value="Y_Y_Y"/>
</dbReference>
<evidence type="ECO:0000259" key="10">
    <source>
        <dbReference type="PROSITE" id="PS50110"/>
    </source>
</evidence>
<dbReference type="SUPFAM" id="SSF47384">
    <property type="entry name" value="Homodimeric domain of signal transducing histidine kinase"/>
    <property type="match status" value="1"/>
</dbReference>
<dbReference type="SMART" id="SM00387">
    <property type="entry name" value="HATPase_c"/>
    <property type="match status" value="1"/>
</dbReference>
<dbReference type="InterPro" id="IPR004358">
    <property type="entry name" value="Sig_transdc_His_kin-like_C"/>
</dbReference>
<evidence type="ECO:0000259" key="8">
    <source>
        <dbReference type="PROSITE" id="PS01124"/>
    </source>
</evidence>